<dbReference type="PANTHER" id="PTHR44137">
    <property type="entry name" value="BNAC03G44070D PROTEIN"/>
    <property type="match status" value="1"/>
</dbReference>
<dbReference type="GeneID" id="104587445"/>
<dbReference type="Pfam" id="PF00226">
    <property type="entry name" value="DnaJ"/>
    <property type="match status" value="1"/>
</dbReference>
<reference evidence="4" key="1">
    <citation type="submission" date="2025-08" db="UniProtKB">
        <authorList>
            <consortium name="RefSeq"/>
        </authorList>
    </citation>
    <scope>IDENTIFICATION</scope>
</reference>
<proteinExistence type="predicted"/>
<feature type="compositionally biased region" description="Basic and acidic residues" evidence="1">
    <location>
        <begin position="525"/>
        <end position="535"/>
    </location>
</feature>
<gene>
    <name evidence="4" type="primary">LOC104587445</name>
</gene>
<dbReference type="CDD" id="cd06257">
    <property type="entry name" value="DnaJ"/>
    <property type="match status" value="1"/>
</dbReference>
<dbReference type="OMA" id="RLFHQFE"/>
<feature type="compositionally biased region" description="Basic and acidic residues" evidence="1">
    <location>
        <begin position="474"/>
        <end position="503"/>
    </location>
</feature>
<feature type="compositionally biased region" description="Basic and acidic residues" evidence="1">
    <location>
        <begin position="542"/>
        <end position="561"/>
    </location>
</feature>
<evidence type="ECO:0000313" key="4">
    <source>
        <dbReference type="RefSeq" id="XP_010243360.1"/>
    </source>
</evidence>
<dbReference type="PRINTS" id="PR00625">
    <property type="entry name" value="JDOMAIN"/>
</dbReference>
<feature type="region of interest" description="Disordered" evidence="1">
    <location>
        <begin position="226"/>
        <end position="564"/>
    </location>
</feature>
<feature type="compositionally biased region" description="Polar residues" evidence="1">
    <location>
        <begin position="512"/>
        <end position="524"/>
    </location>
</feature>
<keyword evidence="3" id="KW-1185">Reference proteome</keyword>
<dbReference type="FunCoup" id="A0A1U7YYY3">
    <property type="interactions" value="1118"/>
</dbReference>
<evidence type="ECO:0000259" key="2">
    <source>
        <dbReference type="PROSITE" id="PS50076"/>
    </source>
</evidence>
<feature type="compositionally biased region" description="Basic and acidic residues" evidence="1">
    <location>
        <begin position="306"/>
        <end position="325"/>
    </location>
</feature>
<sequence length="820" mass="93662">MARKTTEEDKEEEEEEEEETIKAEALKLKTLADEKYQLSNPKSALKYARRAQRLCPHLNGIDEMITALQILRVVSSKKASDDDDDDDEAPPVDWYRILQVEPFSHINSIKKQYKKLALILHPDKSSCIASEEAFKRVGEAFRVLSDKVKRKEYDLKLRMALQLREAAATTEAAATEKTVGTFWTACSTCRLFHQFERRYVGHSLVCPSCRKSFLAVEVTPVGEAEEDVEVDASRVRTRTSARVSSSQKQKKEKEIERKVSSERVGRGSEKRKISVGDKILESPSPKKPKTRGEMTLAEMQLVVKRKTQEERMKLKDKSEEKDNNVKGRAAGSRNTDLEMLKTEQSDFSDIELSAMKRKAHIEKLKLEGKTQRKDKKEKEQTKAKEKETEKDKSEEKEKEKNWTKGKGKDVGSKGSDLEIITQVDSDSYDIQTRSKRKVHEENMKKNEKDKEENAKAKVRSMSLKSGALESMTPEDSHTCDIETRTKRKVHEENMKKKEKDKKEKAKAKVRSMSLSSGASESTTPEDSHTRGIETRTKRKVHGEKMKTKGKTKNKDKEDNAKAKSRSLCLKSSNLEIMAVDDSDFYDFDKDRTERSFKKGQVWAVYDDDDGMPRHYGLIDEVVSVNPFEVKMSWLDLQSNGDGALNCWGKLDFHTSCGRFKVSRKDSIGSVNIFSHLVECERAAKEIYRIYPKKGSIWAVYNDGVFGGSEGNMLPLDKRYYSIVIFLTSYSEMHGLSMAYLEKVEGFKTIFKRREIGCHAIRWLEKDDIHLFSHQIPARKISGKESPDLPKDCWELDPASLPSDLLSSEGENFLLENCGLP</sequence>
<dbReference type="InterPro" id="IPR001623">
    <property type="entry name" value="DnaJ_domain"/>
</dbReference>
<feature type="compositionally biased region" description="Basic and acidic residues" evidence="1">
    <location>
        <begin position="438"/>
        <end position="455"/>
    </location>
</feature>
<dbReference type="Pfam" id="PF23551">
    <property type="entry name" value="Zn_ribbon_20"/>
    <property type="match status" value="1"/>
</dbReference>
<dbReference type="InParanoid" id="A0A1U7YYY3"/>
<dbReference type="SUPFAM" id="SSF46565">
    <property type="entry name" value="Chaperone J-domain"/>
    <property type="match status" value="1"/>
</dbReference>
<evidence type="ECO:0000256" key="1">
    <source>
        <dbReference type="SAM" id="MobiDB-lite"/>
    </source>
</evidence>
<dbReference type="OrthoDB" id="66964at2759"/>
<dbReference type="PROSITE" id="PS50076">
    <property type="entry name" value="DNAJ_2"/>
    <property type="match status" value="1"/>
</dbReference>
<organism evidence="3 4">
    <name type="scientific">Nelumbo nucifera</name>
    <name type="common">Sacred lotus</name>
    <dbReference type="NCBI Taxonomy" id="4432"/>
    <lineage>
        <taxon>Eukaryota</taxon>
        <taxon>Viridiplantae</taxon>
        <taxon>Streptophyta</taxon>
        <taxon>Embryophyta</taxon>
        <taxon>Tracheophyta</taxon>
        <taxon>Spermatophyta</taxon>
        <taxon>Magnoliopsida</taxon>
        <taxon>Proteales</taxon>
        <taxon>Nelumbonaceae</taxon>
        <taxon>Nelumbo</taxon>
    </lineage>
</organism>
<feature type="compositionally biased region" description="Basic and acidic residues" evidence="1">
    <location>
        <begin position="335"/>
        <end position="344"/>
    </location>
</feature>
<accession>A0A1U7YYY3</accession>
<dbReference type="PANTHER" id="PTHR44137:SF24">
    <property type="entry name" value="DNAJ HEAT SHOCK N-TERMINAL DOMAIN-CONTAINING PROTEIN"/>
    <property type="match status" value="1"/>
</dbReference>
<feature type="compositionally biased region" description="Basic and acidic residues" evidence="1">
    <location>
        <begin position="361"/>
        <end position="411"/>
    </location>
</feature>
<feature type="region of interest" description="Disordered" evidence="1">
    <location>
        <begin position="1"/>
        <end position="22"/>
    </location>
</feature>
<dbReference type="KEGG" id="nnu:104587445"/>
<dbReference type="eggNOG" id="ENOG502QQET">
    <property type="taxonomic scope" value="Eukaryota"/>
</dbReference>
<dbReference type="InterPro" id="IPR056988">
    <property type="entry name" value="Zn_ribbon_pln"/>
</dbReference>
<feature type="compositionally biased region" description="Basic and acidic residues" evidence="1">
    <location>
        <begin position="249"/>
        <end position="280"/>
    </location>
</feature>
<dbReference type="InterPro" id="IPR024593">
    <property type="entry name" value="DUF3444"/>
</dbReference>
<feature type="compositionally biased region" description="Acidic residues" evidence="1">
    <location>
        <begin position="8"/>
        <end position="19"/>
    </location>
</feature>
<dbReference type="Proteomes" id="UP000189703">
    <property type="component" value="Unplaced"/>
</dbReference>
<dbReference type="RefSeq" id="XP_010243360.1">
    <property type="nucleotide sequence ID" value="XM_010245058.2"/>
</dbReference>
<evidence type="ECO:0000313" key="3">
    <source>
        <dbReference type="Proteomes" id="UP000189703"/>
    </source>
</evidence>
<dbReference type="Pfam" id="PF11926">
    <property type="entry name" value="DUF3444"/>
    <property type="match status" value="1"/>
</dbReference>
<protein>
    <submittedName>
        <fullName evidence="4">Uncharacterized protein LOC104587445</fullName>
    </submittedName>
</protein>
<feature type="domain" description="J" evidence="2">
    <location>
        <begin position="93"/>
        <end position="157"/>
    </location>
</feature>
<feature type="compositionally biased region" description="Low complexity" evidence="1">
    <location>
        <begin position="238"/>
        <end position="247"/>
    </location>
</feature>
<dbReference type="AlphaFoldDB" id="A0A1U7YYY3"/>
<dbReference type="InterPro" id="IPR036869">
    <property type="entry name" value="J_dom_sf"/>
</dbReference>
<dbReference type="SMART" id="SM00271">
    <property type="entry name" value="DnaJ"/>
    <property type="match status" value="1"/>
</dbReference>
<name>A0A1U7YYY3_NELNU</name>
<feature type="compositionally biased region" description="Polar residues" evidence="1">
    <location>
        <begin position="422"/>
        <end position="431"/>
    </location>
</feature>
<dbReference type="Gene3D" id="1.10.287.110">
    <property type="entry name" value="DnaJ domain"/>
    <property type="match status" value="1"/>
</dbReference>